<comment type="caution">
    <text evidence="13">The sequence shown here is derived from an EMBL/GenBank/DDBJ whole genome shotgun (WGS) entry which is preliminary data.</text>
</comment>
<keyword evidence="8" id="KW-0243">Dynein</keyword>
<keyword evidence="5" id="KW-0963">Cytoplasm</keyword>
<evidence type="ECO:0000256" key="9">
    <source>
        <dbReference type="ARBA" id="ARBA00023069"/>
    </source>
</evidence>
<name>A0A8S1LM36_PARPR</name>
<gene>
    <name evidence="13" type="ORF">PPRIM_AZ9-3.1.T0400192</name>
</gene>
<dbReference type="InterPro" id="IPR040045">
    <property type="entry name" value="DYNC2LI1"/>
</dbReference>
<evidence type="ECO:0000256" key="4">
    <source>
        <dbReference type="ARBA" id="ARBA00022473"/>
    </source>
</evidence>
<dbReference type="Proteomes" id="UP000688137">
    <property type="component" value="Unassembled WGS sequence"/>
</dbReference>
<reference evidence="13" key="1">
    <citation type="submission" date="2021-01" db="EMBL/GenBank/DDBJ databases">
        <authorList>
            <consortium name="Genoscope - CEA"/>
            <person name="William W."/>
        </authorList>
    </citation>
    <scope>NUCLEOTIDE SEQUENCE</scope>
</reference>
<dbReference type="PANTHER" id="PTHR13236">
    <property type="entry name" value="DYNEIN 2 LIGHT INTERMEDIATE CHAIN, ISOFORM 2"/>
    <property type="match status" value="1"/>
</dbReference>
<organism evidence="13 14">
    <name type="scientific">Paramecium primaurelia</name>
    <dbReference type="NCBI Taxonomy" id="5886"/>
    <lineage>
        <taxon>Eukaryota</taxon>
        <taxon>Sar</taxon>
        <taxon>Alveolata</taxon>
        <taxon>Ciliophora</taxon>
        <taxon>Intramacronucleata</taxon>
        <taxon>Oligohymenophorea</taxon>
        <taxon>Peniculida</taxon>
        <taxon>Parameciidae</taxon>
        <taxon>Paramecium</taxon>
    </lineage>
</organism>
<dbReference type="GO" id="GO:0035721">
    <property type="term" value="P:intraciliary retrograde transport"/>
    <property type="evidence" value="ECO:0007669"/>
    <property type="project" value="InterPro"/>
</dbReference>
<evidence type="ECO:0000256" key="11">
    <source>
        <dbReference type="ARBA" id="ARBA00023212"/>
    </source>
</evidence>
<keyword evidence="7" id="KW-0970">Cilium biogenesis/degradation</keyword>
<dbReference type="PANTHER" id="PTHR13236:SF0">
    <property type="entry name" value="CYTOPLASMIC DYNEIN 2 LIGHT INTERMEDIATE CHAIN 1"/>
    <property type="match status" value="1"/>
</dbReference>
<keyword evidence="9" id="KW-0969">Cilium</keyword>
<keyword evidence="14" id="KW-1185">Reference proteome</keyword>
<evidence type="ECO:0000256" key="7">
    <source>
        <dbReference type="ARBA" id="ARBA00022794"/>
    </source>
</evidence>
<evidence type="ECO:0000313" key="14">
    <source>
        <dbReference type="Proteomes" id="UP000688137"/>
    </source>
</evidence>
<evidence type="ECO:0008006" key="15">
    <source>
        <dbReference type="Google" id="ProtNLM"/>
    </source>
</evidence>
<dbReference type="OMA" id="LQYNVKP"/>
<dbReference type="GO" id="GO:0036064">
    <property type="term" value="C:ciliary basal body"/>
    <property type="evidence" value="ECO:0007669"/>
    <property type="project" value="TreeGrafter"/>
</dbReference>
<dbReference type="AlphaFoldDB" id="A0A8S1LM36"/>
<proteinExistence type="inferred from homology"/>
<keyword evidence="10" id="KW-0505">Motor protein</keyword>
<comment type="subcellular location">
    <subcellularLocation>
        <location evidence="1">Cell projection</location>
        <location evidence="1">Cilium</location>
    </subcellularLocation>
    <subcellularLocation>
        <location evidence="2">Cytoplasm</location>
        <location evidence="2">Cytoskeleton</location>
    </subcellularLocation>
</comment>
<dbReference type="GO" id="GO:0005874">
    <property type="term" value="C:microtubule"/>
    <property type="evidence" value="ECO:0007669"/>
    <property type="project" value="UniProtKB-KW"/>
</dbReference>
<dbReference type="GO" id="GO:0035735">
    <property type="term" value="P:intraciliary transport involved in cilium assembly"/>
    <property type="evidence" value="ECO:0007669"/>
    <property type="project" value="InterPro"/>
</dbReference>
<evidence type="ECO:0000256" key="6">
    <source>
        <dbReference type="ARBA" id="ARBA00022701"/>
    </source>
</evidence>
<dbReference type="GO" id="GO:0005868">
    <property type="term" value="C:cytoplasmic dynein complex"/>
    <property type="evidence" value="ECO:0007669"/>
    <property type="project" value="InterPro"/>
</dbReference>
<dbReference type="GO" id="GO:0045504">
    <property type="term" value="F:dynein heavy chain binding"/>
    <property type="evidence" value="ECO:0007669"/>
    <property type="project" value="TreeGrafter"/>
</dbReference>
<evidence type="ECO:0000313" key="13">
    <source>
        <dbReference type="EMBL" id="CAD8067261.1"/>
    </source>
</evidence>
<sequence length="319" mass="37221">MNSLFTILKDIQINVPQSQLQHSFVLCGQTQVGKSTIVSKLTSQQIQDQAGLIYTQQKTNIIGYQAVLQYFEISGQAFKQLLTLPLNKQSYQQYSYILVIDLSDNPHEILNTCNSEIRYIKEETEKKLQQSIDVDTFKQLELNIYDKIMMHHDKNRIIPSYVPIIIVGWKYDLFSKNLDQESRKWITRGLRYLAHTNNCSLVFGSNQDYQLVRQTLQYHVKPSASIYQHDHLKQLCITQLSDSIENINLPPSGSNPLDGFNKIIKDQIVAVVNNQKKKKQSKITEEDWNNYKEEKIDRLIKQYEFQQKQTTKQEESVLI</sequence>
<evidence type="ECO:0000256" key="8">
    <source>
        <dbReference type="ARBA" id="ARBA00023017"/>
    </source>
</evidence>
<comment type="similarity">
    <text evidence="3">Belongs to the dynein light intermediate chain family.</text>
</comment>
<keyword evidence="4" id="KW-0217">Developmental protein</keyword>
<evidence type="ECO:0000256" key="12">
    <source>
        <dbReference type="ARBA" id="ARBA00023273"/>
    </source>
</evidence>
<evidence type="ECO:0000256" key="3">
    <source>
        <dbReference type="ARBA" id="ARBA00006831"/>
    </source>
</evidence>
<evidence type="ECO:0000256" key="10">
    <source>
        <dbReference type="ARBA" id="ARBA00023175"/>
    </source>
</evidence>
<dbReference type="GO" id="GO:0005930">
    <property type="term" value="C:axoneme"/>
    <property type="evidence" value="ECO:0007669"/>
    <property type="project" value="TreeGrafter"/>
</dbReference>
<protein>
    <recommendedName>
        <fullName evidence="15">Cytoplasmic dynein 2 light intermediate chain 1</fullName>
    </recommendedName>
</protein>
<keyword evidence="11" id="KW-0206">Cytoskeleton</keyword>
<keyword evidence="6" id="KW-0493">Microtubule</keyword>
<keyword evidence="12" id="KW-0966">Cell projection</keyword>
<evidence type="ECO:0000256" key="2">
    <source>
        <dbReference type="ARBA" id="ARBA00004245"/>
    </source>
</evidence>
<accession>A0A8S1LM36</accession>
<evidence type="ECO:0000256" key="5">
    <source>
        <dbReference type="ARBA" id="ARBA00022490"/>
    </source>
</evidence>
<evidence type="ECO:0000256" key="1">
    <source>
        <dbReference type="ARBA" id="ARBA00004138"/>
    </source>
</evidence>
<dbReference type="EMBL" id="CAJJDM010000039">
    <property type="protein sequence ID" value="CAD8067261.1"/>
    <property type="molecule type" value="Genomic_DNA"/>
</dbReference>